<gene>
    <name evidence="1" type="ORF">DS957_026015</name>
</gene>
<dbReference type="EMBL" id="QOUW02000193">
    <property type="protein sequence ID" value="RIW01760.1"/>
    <property type="molecule type" value="Genomic_DNA"/>
</dbReference>
<dbReference type="AlphaFoldDB" id="A0A8B3DBG1"/>
<sequence length="139" mass="15791">MTTLNRIEMHIKASRCYVFERKDFAHFASYSQISRSLKRLIEKGILMRLGYGLYTKATINSLTNKPMPTHPGGTDGVMLEILKKLGVPFGVDQMSLKSINGHSNQIPASVQYSWDHKAFNREIKVGNRVLYSAQKRSDD</sequence>
<dbReference type="InterPro" id="IPR045738">
    <property type="entry name" value="DUF6088"/>
</dbReference>
<dbReference type="GO" id="GO:0016787">
    <property type="term" value="F:hydrolase activity"/>
    <property type="evidence" value="ECO:0007669"/>
    <property type="project" value="UniProtKB-KW"/>
</dbReference>
<protein>
    <submittedName>
        <fullName evidence="1">S-adenosylhomocysteine hydrolase</fullName>
    </submittedName>
</protein>
<name>A0A8B3DBG1_VIBHA</name>
<dbReference type="Pfam" id="PF19570">
    <property type="entry name" value="DUF6088"/>
    <property type="match status" value="1"/>
</dbReference>
<dbReference type="Proteomes" id="UP000253437">
    <property type="component" value="Unassembled WGS sequence"/>
</dbReference>
<comment type="caution">
    <text evidence="1">The sequence shown here is derived from an EMBL/GenBank/DDBJ whole genome shotgun (WGS) entry which is preliminary data.</text>
</comment>
<proteinExistence type="predicted"/>
<evidence type="ECO:0000313" key="1">
    <source>
        <dbReference type="EMBL" id="RIW01760.1"/>
    </source>
</evidence>
<organism evidence="1 2">
    <name type="scientific">Vibrio harveyi</name>
    <name type="common">Beneckea harveyi</name>
    <dbReference type="NCBI Taxonomy" id="669"/>
    <lineage>
        <taxon>Bacteria</taxon>
        <taxon>Pseudomonadati</taxon>
        <taxon>Pseudomonadota</taxon>
        <taxon>Gammaproteobacteria</taxon>
        <taxon>Vibrionales</taxon>
        <taxon>Vibrionaceae</taxon>
        <taxon>Vibrio</taxon>
    </lineage>
</organism>
<dbReference type="RefSeq" id="WP_114093063.1">
    <property type="nucleotide sequence ID" value="NZ_QOUW02000193.1"/>
</dbReference>
<evidence type="ECO:0000313" key="2">
    <source>
        <dbReference type="Proteomes" id="UP000253437"/>
    </source>
</evidence>
<accession>A0A8B3DBG1</accession>
<reference evidence="1 2" key="1">
    <citation type="submission" date="2018-08" db="EMBL/GenBank/DDBJ databases">
        <title>Vibrio harveyi strains pathogenic to white snook Centropomus viridis Lockington (1877) and potential probiotic bacteria.</title>
        <authorList>
            <person name="Soto-Rodriguez S."/>
            <person name="Gomez-Gil B."/>
            <person name="Lozano-Olvera R."/>
        </authorList>
    </citation>
    <scope>NUCLEOTIDE SEQUENCE [LARGE SCALE GENOMIC DNA]</scope>
    <source>
        <strain evidence="1 2">CAIM 1508</strain>
    </source>
</reference>
<keyword evidence="1" id="KW-0378">Hydrolase</keyword>